<evidence type="ECO:0000256" key="4">
    <source>
        <dbReference type="ARBA" id="ARBA00023125"/>
    </source>
</evidence>
<sequence>MRADLEEEFRGFVQAAIPRLRRVALATSRDPHRAEDLVQTTLEKLYAAWPRIHGVDDPHAYARTVLVRSLISEQRRHWWQRERSAADAGHDVVVSSGSDGVDARLDLRAALAVLPTRQRMAVVLRHLEDLPVAEVARLMGCSEGTVKSTTSDGLRALRAALEVVAGQGK</sequence>
<dbReference type="CDD" id="cd06171">
    <property type="entry name" value="Sigma70_r4"/>
    <property type="match status" value="1"/>
</dbReference>
<dbReference type="EMBL" id="JABEPQ010000005">
    <property type="protein sequence ID" value="NNM47898.1"/>
    <property type="molecule type" value="Genomic_DNA"/>
</dbReference>
<dbReference type="InterPro" id="IPR039425">
    <property type="entry name" value="RNA_pol_sigma-70-like"/>
</dbReference>
<evidence type="ECO:0000256" key="2">
    <source>
        <dbReference type="ARBA" id="ARBA00023015"/>
    </source>
</evidence>
<gene>
    <name evidence="8" type="ORF">HJG52_18080</name>
</gene>
<dbReference type="InterPro" id="IPR014284">
    <property type="entry name" value="RNA_pol_sigma-70_dom"/>
</dbReference>
<dbReference type="GO" id="GO:0003677">
    <property type="term" value="F:DNA binding"/>
    <property type="evidence" value="ECO:0007669"/>
    <property type="project" value="UniProtKB-KW"/>
</dbReference>
<dbReference type="AlphaFoldDB" id="A0A849HKF4"/>
<keyword evidence="5" id="KW-0804">Transcription</keyword>
<dbReference type="InterPro" id="IPR014325">
    <property type="entry name" value="RNA_pol_sigma-E_actinobac"/>
</dbReference>
<evidence type="ECO:0000256" key="1">
    <source>
        <dbReference type="ARBA" id="ARBA00010641"/>
    </source>
</evidence>
<dbReference type="SUPFAM" id="SSF88946">
    <property type="entry name" value="Sigma2 domain of RNA polymerase sigma factors"/>
    <property type="match status" value="1"/>
</dbReference>
<keyword evidence="2" id="KW-0805">Transcription regulation</keyword>
<dbReference type="Gene3D" id="1.10.10.10">
    <property type="entry name" value="Winged helix-like DNA-binding domain superfamily/Winged helix DNA-binding domain"/>
    <property type="match status" value="1"/>
</dbReference>
<dbReference type="InterPro" id="IPR013325">
    <property type="entry name" value="RNA_pol_sigma_r2"/>
</dbReference>
<feature type="domain" description="RNA polymerase sigma factor 70 region 4 type 2" evidence="7">
    <location>
        <begin position="105"/>
        <end position="157"/>
    </location>
</feature>
<name>A0A849HKF4_9MICO</name>
<reference evidence="8 9" key="1">
    <citation type="submission" date="2020-04" db="EMBL/GenBank/DDBJ databases">
        <title>Knoellia sp. isolate from air conditioner.</title>
        <authorList>
            <person name="Chea S."/>
            <person name="Kim D.-U."/>
        </authorList>
    </citation>
    <scope>NUCLEOTIDE SEQUENCE [LARGE SCALE GENOMIC DNA]</scope>
    <source>
        <strain evidence="8 9">DB2414S</strain>
    </source>
</reference>
<keyword evidence="9" id="KW-1185">Reference proteome</keyword>
<protein>
    <submittedName>
        <fullName evidence="8">SigE family RNA polymerase sigma factor</fullName>
    </submittedName>
</protein>
<dbReference type="Proteomes" id="UP000588586">
    <property type="component" value="Unassembled WGS sequence"/>
</dbReference>
<feature type="domain" description="RNA polymerase sigma-70 region 2" evidence="6">
    <location>
        <begin position="13"/>
        <end position="79"/>
    </location>
</feature>
<keyword evidence="3" id="KW-0731">Sigma factor</keyword>
<accession>A0A849HKF4</accession>
<dbReference type="GO" id="GO:0016987">
    <property type="term" value="F:sigma factor activity"/>
    <property type="evidence" value="ECO:0007669"/>
    <property type="project" value="UniProtKB-KW"/>
</dbReference>
<dbReference type="InterPro" id="IPR036388">
    <property type="entry name" value="WH-like_DNA-bd_sf"/>
</dbReference>
<evidence type="ECO:0000256" key="3">
    <source>
        <dbReference type="ARBA" id="ARBA00023082"/>
    </source>
</evidence>
<dbReference type="Gene3D" id="1.10.1740.10">
    <property type="match status" value="1"/>
</dbReference>
<comment type="caution">
    <text evidence="8">The sequence shown here is derived from an EMBL/GenBank/DDBJ whole genome shotgun (WGS) entry which is preliminary data.</text>
</comment>
<keyword evidence="4" id="KW-0238">DNA-binding</keyword>
<evidence type="ECO:0000259" key="6">
    <source>
        <dbReference type="Pfam" id="PF04542"/>
    </source>
</evidence>
<dbReference type="PANTHER" id="PTHR43133:SF50">
    <property type="entry name" value="ECF RNA POLYMERASE SIGMA FACTOR SIGM"/>
    <property type="match status" value="1"/>
</dbReference>
<dbReference type="Pfam" id="PF04542">
    <property type="entry name" value="Sigma70_r2"/>
    <property type="match status" value="1"/>
</dbReference>
<comment type="similarity">
    <text evidence="1">Belongs to the sigma-70 factor family. ECF subfamily.</text>
</comment>
<dbReference type="Pfam" id="PF08281">
    <property type="entry name" value="Sigma70_r4_2"/>
    <property type="match status" value="1"/>
</dbReference>
<dbReference type="RefSeq" id="WP_171245022.1">
    <property type="nucleotide sequence ID" value="NZ_JABEPQ010000005.1"/>
</dbReference>
<dbReference type="InterPro" id="IPR013249">
    <property type="entry name" value="RNA_pol_sigma70_r4_t2"/>
</dbReference>
<evidence type="ECO:0000256" key="5">
    <source>
        <dbReference type="ARBA" id="ARBA00023163"/>
    </source>
</evidence>
<dbReference type="GO" id="GO:0006352">
    <property type="term" value="P:DNA-templated transcription initiation"/>
    <property type="evidence" value="ECO:0007669"/>
    <property type="project" value="InterPro"/>
</dbReference>
<evidence type="ECO:0000313" key="9">
    <source>
        <dbReference type="Proteomes" id="UP000588586"/>
    </source>
</evidence>
<dbReference type="NCBIfam" id="TIGR02937">
    <property type="entry name" value="sigma70-ECF"/>
    <property type="match status" value="1"/>
</dbReference>
<organism evidence="8 9">
    <name type="scientific">Knoellia koreensis</name>
    <dbReference type="NCBI Taxonomy" id="2730921"/>
    <lineage>
        <taxon>Bacteria</taxon>
        <taxon>Bacillati</taxon>
        <taxon>Actinomycetota</taxon>
        <taxon>Actinomycetes</taxon>
        <taxon>Micrococcales</taxon>
        <taxon>Intrasporangiaceae</taxon>
        <taxon>Knoellia</taxon>
    </lineage>
</organism>
<proteinExistence type="inferred from homology"/>
<dbReference type="SUPFAM" id="SSF88659">
    <property type="entry name" value="Sigma3 and sigma4 domains of RNA polymerase sigma factors"/>
    <property type="match status" value="1"/>
</dbReference>
<evidence type="ECO:0000313" key="8">
    <source>
        <dbReference type="EMBL" id="NNM47898.1"/>
    </source>
</evidence>
<dbReference type="InterPro" id="IPR007627">
    <property type="entry name" value="RNA_pol_sigma70_r2"/>
</dbReference>
<dbReference type="InterPro" id="IPR013324">
    <property type="entry name" value="RNA_pol_sigma_r3/r4-like"/>
</dbReference>
<dbReference type="NCBIfam" id="TIGR02983">
    <property type="entry name" value="SigE-fam_strep"/>
    <property type="match status" value="1"/>
</dbReference>
<dbReference type="PANTHER" id="PTHR43133">
    <property type="entry name" value="RNA POLYMERASE ECF-TYPE SIGMA FACTO"/>
    <property type="match status" value="1"/>
</dbReference>
<evidence type="ECO:0000259" key="7">
    <source>
        <dbReference type="Pfam" id="PF08281"/>
    </source>
</evidence>